<reference evidence="2" key="1">
    <citation type="submission" date="2021-12" db="EMBL/GenBank/DDBJ databases">
        <authorList>
            <person name="Zaccaron A."/>
            <person name="Stergiopoulos I."/>
        </authorList>
    </citation>
    <scope>NUCLEOTIDE SEQUENCE</scope>
    <source>
        <strain evidence="2">Race5_Kim</strain>
    </source>
</reference>
<feature type="compositionally biased region" description="Low complexity" evidence="1">
    <location>
        <begin position="62"/>
        <end position="73"/>
    </location>
</feature>
<protein>
    <submittedName>
        <fullName evidence="2">Uncharacterized protein</fullName>
    </submittedName>
</protein>
<feature type="compositionally biased region" description="Low complexity" evidence="1">
    <location>
        <begin position="33"/>
        <end position="46"/>
    </location>
</feature>
<dbReference type="KEGG" id="ffu:CLAFUR5_02451"/>
<feature type="region of interest" description="Disordered" evidence="1">
    <location>
        <begin position="17"/>
        <end position="95"/>
    </location>
</feature>
<evidence type="ECO:0000256" key="1">
    <source>
        <dbReference type="SAM" id="MobiDB-lite"/>
    </source>
</evidence>
<keyword evidence="3" id="KW-1185">Reference proteome</keyword>
<name>A0A9Q8P578_PASFU</name>
<proteinExistence type="predicted"/>
<gene>
    <name evidence="2" type="ORF">CLAFUR5_02451</name>
</gene>
<feature type="compositionally biased region" description="Basic and acidic residues" evidence="1">
    <location>
        <begin position="74"/>
        <end position="83"/>
    </location>
</feature>
<evidence type="ECO:0000313" key="2">
    <source>
        <dbReference type="EMBL" id="UJO13723.1"/>
    </source>
</evidence>
<sequence length="486" mass="53518">MMFGQDTVMKCFSGSGLKDSAAELPKTDSVARSIDTTHSTTETPSTQEDIHTPHAIPPSPSSPASSHTLSAGSSDHDGHDRTAAPKSGPSSIKPIHINGTITHDYAILEFSYYMSPGMKKRNQAWETQEVAVLLDARVDDLREVCADECRATRRRNHGFMLELKGEGEGVHMKASIEFYDERDLYANPNGEGRYRVERVRDLFTADEVELENSPTPFEIPIAVEVALLSESHPMTLSRPSQYTYLRLGGRKLADPHASPHQALVEGLYLRHGHDPLRSPAYLWAPERVINGVKIGSLAVPVLPGGEPGKEELEVMDPVLRTEVLRDMRNPRMSPSVGVAKKMEKSMTTGTVPVLPSMTFTTHNPPATIINDSSPTYLAIRLLNHLQTLDLAHIPLPSNLLMTLTGPSHGKKMLNAMTSALSDYLPSTAPELFKSGAHWDIRWWVLPQVSSGGEGKVGKLCRFEGGSIERFLDVGMVERGRREVYVC</sequence>
<dbReference type="GeneID" id="71982329"/>
<dbReference type="Proteomes" id="UP000756132">
    <property type="component" value="Chromosome 2"/>
</dbReference>
<dbReference type="OrthoDB" id="10621280at2759"/>
<accession>A0A9Q8P578</accession>
<organism evidence="2 3">
    <name type="scientific">Passalora fulva</name>
    <name type="common">Tomato leaf mold</name>
    <name type="synonym">Cladosporium fulvum</name>
    <dbReference type="NCBI Taxonomy" id="5499"/>
    <lineage>
        <taxon>Eukaryota</taxon>
        <taxon>Fungi</taxon>
        <taxon>Dikarya</taxon>
        <taxon>Ascomycota</taxon>
        <taxon>Pezizomycotina</taxon>
        <taxon>Dothideomycetes</taxon>
        <taxon>Dothideomycetidae</taxon>
        <taxon>Mycosphaerellales</taxon>
        <taxon>Mycosphaerellaceae</taxon>
        <taxon>Fulvia</taxon>
    </lineage>
</organism>
<reference evidence="2" key="2">
    <citation type="journal article" date="2022" name="Microb. Genom.">
        <title>A chromosome-scale genome assembly of the tomato pathogen Cladosporium fulvum reveals a compartmentalized genome architecture and the presence of a dispensable chromosome.</title>
        <authorList>
            <person name="Zaccaron A.Z."/>
            <person name="Chen L.H."/>
            <person name="Samaras A."/>
            <person name="Stergiopoulos I."/>
        </authorList>
    </citation>
    <scope>NUCLEOTIDE SEQUENCE</scope>
    <source>
        <strain evidence="2">Race5_Kim</strain>
    </source>
</reference>
<dbReference type="AlphaFoldDB" id="A0A9Q8P578"/>
<dbReference type="EMBL" id="CP090164">
    <property type="protein sequence ID" value="UJO13723.1"/>
    <property type="molecule type" value="Genomic_DNA"/>
</dbReference>
<evidence type="ECO:0000313" key="3">
    <source>
        <dbReference type="Proteomes" id="UP000756132"/>
    </source>
</evidence>
<dbReference type="RefSeq" id="XP_047758089.1">
    <property type="nucleotide sequence ID" value="XM_047901599.1"/>
</dbReference>